<proteinExistence type="predicted"/>
<evidence type="ECO:0000259" key="2">
    <source>
        <dbReference type="PROSITE" id="PS51782"/>
    </source>
</evidence>
<feature type="region of interest" description="Disordered" evidence="1">
    <location>
        <begin position="63"/>
        <end position="154"/>
    </location>
</feature>
<evidence type="ECO:0000313" key="4">
    <source>
        <dbReference type="Proteomes" id="UP001182556"/>
    </source>
</evidence>
<feature type="compositionally biased region" description="Acidic residues" evidence="1">
    <location>
        <begin position="80"/>
        <end position="90"/>
    </location>
</feature>
<protein>
    <recommendedName>
        <fullName evidence="2">LysM domain-containing protein</fullName>
    </recommendedName>
</protein>
<dbReference type="InterPro" id="IPR036779">
    <property type="entry name" value="LysM_dom_sf"/>
</dbReference>
<feature type="region of interest" description="Disordered" evidence="1">
    <location>
        <begin position="220"/>
        <end position="256"/>
    </location>
</feature>
<dbReference type="EMBL" id="JAODAN010000006">
    <property type="protein sequence ID" value="KAK1923870.1"/>
    <property type="molecule type" value="Genomic_DNA"/>
</dbReference>
<dbReference type="PROSITE" id="PS51782">
    <property type="entry name" value="LYSM"/>
    <property type="match status" value="1"/>
</dbReference>
<gene>
    <name evidence="3" type="ORF">DB88DRAFT_492748</name>
</gene>
<sequence>MHPMSLCLTCSSSIVKGEQGHTTPCCVKPICKRCVARNPRLTTYDPCLACGDLTTAVGVARVQQGRERARDEERRREDVFVLEDEEEGEGIGEGQPPSYEMAVGSGDPDQDRDRRSAGGRFFGDGDGSGRDDIGHREGGQQNPLPSPTPTSDADPLVEVEVRHPVSKGDTILSIARRYAADPHEVLKLNNLPPSVLSSQPHLLRTRKTLLISRHHVPPSHVPSATLFSLPPSVEDEPAPSQASSEEEERERVRRERERAVKRFQLLTKSIDPRVGDAYISLSELDEVDSNVIDDLAALEIDQWAEMQQGKGSQPDGAGEKKRQSKGKKAVPAPSNREERALEAFYEDEDWERETGGPSRSRNGGWKVVGDPAKLGIKV</sequence>
<name>A0AAD9CYF0_PAPLA</name>
<dbReference type="SUPFAM" id="SSF54106">
    <property type="entry name" value="LysM domain"/>
    <property type="match status" value="1"/>
</dbReference>
<accession>A0AAD9CYF0</accession>
<dbReference type="Gene3D" id="3.10.350.10">
    <property type="entry name" value="LysM domain"/>
    <property type="match status" value="1"/>
</dbReference>
<feature type="region of interest" description="Disordered" evidence="1">
    <location>
        <begin position="305"/>
        <end position="378"/>
    </location>
</feature>
<evidence type="ECO:0000313" key="3">
    <source>
        <dbReference type="EMBL" id="KAK1923870.1"/>
    </source>
</evidence>
<keyword evidence="4" id="KW-1185">Reference proteome</keyword>
<feature type="compositionally biased region" description="Basic and acidic residues" evidence="1">
    <location>
        <begin position="64"/>
        <end position="79"/>
    </location>
</feature>
<feature type="domain" description="LysM" evidence="2">
    <location>
        <begin position="161"/>
        <end position="211"/>
    </location>
</feature>
<reference evidence="3" key="1">
    <citation type="submission" date="2023-02" db="EMBL/GenBank/DDBJ databases">
        <title>Identification and recombinant expression of a fungal hydrolase from Papiliotrema laurentii that hydrolyzes apple cutin and clears colloidal polyester polyurethane.</title>
        <authorList>
            <consortium name="DOE Joint Genome Institute"/>
            <person name="Roman V.A."/>
            <person name="Bojanowski C."/>
            <person name="Crable B.R."/>
            <person name="Wagner D.N."/>
            <person name="Hung C.S."/>
            <person name="Nadeau L.J."/>
            <person name="Schratz L."/>
            <person name="Haridas S."/>
            <person name="Pangilinan J."/>
            <person name="Lipzen A."/>
            <person name="Na H."/>
            <person name="Yan M."/>
            <person name="Ng V."/>
            <person name="Grigoriev I.V."/>
            <person name="Spatafora J.W."/>
            <person name="Barlow D."/>
            <person name="Biffinger J."/>
            <person name="Kelley-Loughnane N."/>
            <person name="Varaljay V.A."/>
            <person name="Crookes-Goodson W.J."/>
        </authorList>
    </citation>
    <scope>NUCLEOTIDE SEQUENCE</scope>
    <source>
        <strain evidence="3">5307AH</strain>
    </source>
</reference>
<dbReference type="CDD" id="cd00118">
    <property type="entry name" value="LysM"/>
    <property type="match status" value="1"/>
</dbReference>
<dbReference type="Proteomes" id="UP001182556">
    <property type="component" value="Unassembled WGS sequence"/>
</dbReference>
<comment type="caution">
    <text evidence="3">The sequence shown here is derived from an EMBL/GenBank/DDBJ whole genome shotgun (WGS) entry which is preliminary data.</text>
</comment>
<feature type="compositionally biased region" description="Basic and acidic residues" evidence="1">
    <location>
        <begin position="127"/>
        <end position="138"/>
    </location>
</feature>
<organism evidence="3 4">
    <name type="scientific">Papiliotrema laurentii</name>
    <name type="common">Cryptococcus laurentii</name>
    <dbReference type="NCBI Taxonomy" id="5418"/>
    <lineage>
        <taxon>Eukaryota</taxon>
        <taxon>Fungi</taxon>
        <taxon>Dikarya</taxon>
        <taxon>Basidiomycota</taxon>
        <taxon>Agaricomycotina</taxon>
        <taxon>Tremellomycetes</taxon>
        <taxon>Tremellales</taxon>
        <taxon>Rhynchogastremaceae</taxon>
        <taxon>Papiliotrema</taxon>
    </lineage>
</organism>
<evidence type="ECO:0000256" key="1">
    <source>
        <dbReference type="SAM" id="MobiDB-lite"/>
    </source>
</evidence>
<dbReference type="AlphaFoldDB" id="A0AAD9CYF0"/>
<dbReference type="InterPro" id="IPR018392">
    <property type="entry name" value="LysM"/>
</dbReference>